<dbReference type="InterPro" id="IPR050194">
    <property type="entry name" value="Glycosyltransferase_grp1"/>
</dbReference>
<feature type="domain" description="Glycosyltransferase subfamily 4-like N-terminal" evidence="2">
    <location>
        <begin position="12"/>
        <end position="162"/>
    </location>
</feature>
<reference evidence="4 5" key="1">
    <citation type="submission" date="2018-01" db="EMBL/GenBank/DDBJ databases">
        <title>Draft genome sequences of clinical isolates and type strains of oral Veillonella including Veillonella infantum sp., nov.</title>
        <authorList>
            <person name="Mashima I."/>
            <person name="Liao Y.-C."/>
            <person name="Sabharwal A."/>
            <person name="Haase E.M."/>
            <person name="Nakazawa F."/>
            <person name="Scannapieco F.A."/>
        </authorList>
    </citation>
    <scope>NUCLEOTIDE SEQUENCE [LARGE SCALE GENOMIC DNA]</scope>
    <source>
        <strain evidence="4 5">Y6</strain>
    </source>
</reference>
<gene>
    <name evidence="3" type="primary">rfaK</name>
    <name evidence="3" type="ORF">PAGU1578_01610</name>
    <name evidence="4" type="ORF">VTHSUH11_05660</name>
</gene>
<protein>
    <submittedName>
        <fullName evidence="4">Glycosyltransferase family 1 protein</fullName>
    </submittedName>
    <submittedName>
        <fullName evidence="3">LPS N-acetylglucosaminyltransferase</fullName>
    </submittedName>
</protein>
<dbReference type="AlphaFoldDB" id="A0A2S7ZQJ9"/>
<dbReference type="Pfam" id="PF13439">
    <property type="entry name" value="Glyco_transf_4"/>
    <property type="match status" value="1"/>
</dbReference>
<dbReference type="Proteomes" id="UP000238877">
    <property type="component" value="Unassembled WGS sequence"/>
</dbReference>
<evidence type="ECO:0000313" key="3">
    <source>
        <dbReference type="EMBL" id="GCL66539.1"/>
    </source>
</evidence>
<evidence type="ECO:0000313" key="6">
    <source>
        <dbReference type="Proteomes" id="UP000300381"/>
    </source>
</evidence>
<dbReference type="PANTHER" id="PTHR45947:SF3">
    <property type="entry name" value="SULFOQUINOVOSYL TRANSFERASE SQD2"/>
    <property type="match status" value="1"/>
</dbReference>
<dbReference type="InterPro" id="IPR028098">
    <property type="entry name" value="Glyco_trans_4-like_N"/>
</dbReference>
<feature type="domain" description="Glycosyl transferase family 1" evidence="1">
    <location>
        <begin position="170"/>
        <end position="332"/>
    </location>
</feature>
<dbReference type="Proteomes" id="UP000300381">
    <property type="component" value="Unassembled WGS sequence"/>
</dbReference>
<name>A0A2S7ZQJ9_9FIRM</name>
<comment type="caution">
    <text evidence="4">The sequence shown here is derived from an EMBL/GenBank/DDBJ whole genome shotgun (WGS) entry which is preliminary data.</text>
</comment>
<organism evidence="4 5">
    <name type="scientific">Veillonella tobetsuensis</name>
    <dbReference type="NCBI Taxonomy" id="1110546"/>
    <lineage>
        <taxon>Bacteria</taxon>
        <taxon>Bacillati</taxon>
        <taxon>Bacillota</taxon>
        <taxon>Negativicutes</taxon>
        <taxon>Veillonellales</taxon>
        <taxon>Veillonellaceae</taxon>
        <taxon>Veillonella</taxon>
    </lineage>
</organism>
<dbReference type="InterPro" id="IPR001296">
    <property type="entry name" value="Glyco_trans_1"/>
</dbReference>
<keyword evidence="3" id="KW-0328">Glycosyltransferase</keyword>
<evidence type="ECO:0000313" key="4">
    <source>
        <dbReference type="EMBL" id="PQL25563.1"/>
    </source>
</evidence>
<accession>A0A2S7ZQJ9</accession>
<sequence length="354" mass="40288">MSILNVVGAKVWGGGEQYVYDMCDELHRRQIPSFVLVDETNQELQDRFTSVAEIITANLYSCKGFLSIGSIVKQMKQYGIDVIQCHSGKYILLCLALKRLTGAKLIFYKHNVVHAKTDMYHRWIQSQVDAFICVSKRVYDVQVIADIAHKYHLVYNGVNTQRFPVLENESISTSPFIVGYAGRIIENKGIFELLDAIKIIHDRDRAILLRICGDGKPSDIERMHQYIAEHKMQDYVQYMGFQKDMNQFYRSIHCLVAPSKVQEAFGLVLCEAMYCKVPVITSTSGAQVEIIENGTSGILLETVNSTSIADTMQEMMINNVLRESIINEGYKRVETTFTISKMVDSIITIVRNLR</sequence>
<reference evidence="3 6" key="2">
    <citation type="submission" date="2019-03" db="EMBL/GenBank/DDBJ databases">
        <title>Draft genome sequences of two Veillonella tobetsuensis clinical isolates from intraoperative bronchial fluids of elderly patients with pulmonary carcinoma.</title>
        <authorList>
            <person name="Akiyama T."/>
        </authorList>
    </citation>
    <scope>NUCLEOTIDE SEQUENCE [LARGE SCALE GENOMIC DNA]</scope>
    <source>
        <strain evidence="3 6">PAGU 1578</strain>
    </source>
</reference>
<dbReference type="CDD" id="cd03819">
    <property type="entry name" value="GT4_WavL-like"/>
    <property type="match status" value="1"/>
</dbReference>
<dbReference type="EMBL" id="PPDF01000008">
    <property type="protein sequence ID" value="PQL25563.1"/>
    <property type="molecule type" value="Genomic_DNA"/>
</dbReference>
<evidence type="ECO:0000259" key="2">
    <source>
        <dbReference type="Pfam" id="PF13439"/>
    </source>
</evidence>
<dbReference type="GO" id="GO:0016758">
    <property type="term" value="F:hexosyltransferase activity"/>
    <property type="evidence" value="ECO:0007669"/>
    <property type="project" value="TreeGrafter"/>
</dbReference>
<dbReference type="STRING" id="1110546.GCA_001078375_01978"/>
<dbReference type="EMBL" id="BJCQ01000006">
    <property type="protein sequence ID" value="GCL66539.1"/>
    <property type="molecule type" value="Genomic_DNA"/>
</dbReference>
<evidence type="ECO:0000313" key="5">
    <source>
        <dbReference type="Proteomes" id="UP000238877"/>
    </source>
</evidence>
<dbReference type="RefSeq" id="WP_105092944.1">
    <property type="nucleotide sequence ID" value="NZ_BJCQ01000006.1"/>
</dbReference>
<evidence type="ECO:0000259" key="1">
    <source>
        <dbReference type="Pfam" id="PF00534"/>
    </source>
</evidence>
<dbReference type="PANTHER" id="PTHR45947">
    <property type="entry name" value="SULFOQUINOVOSYL TRANSFERASE SQD2"/>
    <property type="match status" value="1"/>
</dbReference>
<dbReference type="SUPFAM" id="SSF53756">
    <property type="entry name" value="UDP-Glycosyltransferase/glycogen phosphorylase"/>
    <property type="match status" value="1"/>
</dbReference>
<dbReference type="Gene3D" id="3.40.50.2000">
    <property type="entry name" value="Glycogen Phosphorylase B"/>
    <property type="match status" value="2"/>
</dbReference>
<dbReference type="Pfam" id="PF00534">
    <property type="entry name" value="Glycos_transf_1"/>
    <property type="match status" value="1"/>
</dbReference>
<keyword evidence="4" id="KW-0808">Transferase</keyword>
<proteinExistence type="predicted"/>